<dbReference type="InterPro" id="IPR001347">
    <property type="entry name" value="SIS_dom"/>
</dbReference>
<dbReference type="GO" id="GO:1901135">
    <property type="term" value="P:carbohydrate derivative metabolic process"/>
    <property type="evidence" value="ECO:0007669"/>
    <property type="project" value="InterPro"/>
</dbReference>
<dbReference type="PANTHER" id="PTHR30390:SF7">
    <property type="entry name" value="PHOSPHOHEPTOSE ISOMERASE"/>
    <property type="match status" value="1"/>
</dbReference>
<dbReference type="InterPro" id="IPR035461">
    <property type="entry name" value="GmhA/DiaA"/>
</dbReference>
<dbReference type="InterPro" id="IPR050099">
    <property type="entry name" value="SIS_GmhA/DiaA_subfam"/>
</dbReference>
<dbReference type="Pfam" id="PF13580">
    <property type="entry name" value="SIS_2"/>
    <property type="match status" value="1"/>
</dbReference>
<evidence type="ECO:0000259" key="1">
    <source>
        <dbReference type="PROSITE" id="PS51464"/>
    </source>
</evidence>
<dbReference type="CDD" id="cd05006">
    <property type="entry name" value="SIS_GmhA"/>
    <property type="match status" value="1"/>
</dbReference>
<reference evidence="2" key="1">
    <citation type="submission" date="2018-05" db="EMBL/GenBank/DDBJ databases">
        <authorList>
            <person name="Lanie J.A."/>
            <person name="Ng W.-L."/>
            <person name="Kazmierczak K.M."/>
            <person name="Andrzejewski T.M."/>
            <person name="Davidsen T.M."/>
            <person name="Wayne K.J."/>
            <person name="Tettelin H."/>
            <person name="Glass J.I."/>
            <person name="Rusch D."/>
            <person name="Podicherti R."/>
            <person name="Tsui H.-C.T."/>
            <person name="Winkler M.E."/>
        </authorList>
    </citation>
    <scope>NUCLEOTIDE SEQUENCE</scope>
</reference>
<dbReference type="GO" id="GO:0097367">
    <property type="term" value="F:carbohydrate derivative binding"/>
    <property type="evidence" value="ECO:0007669"/>
    <property type="project" value="InterPro"/>
</dbReference>
<dbReference type="Gene3D" id="3.40.50.10490">
    <property type="entry name" value="Glucose-6-phosphate isomerase like protein, domain 1"/>
    <property type="match status" value="1"/>
</dbReference>
<name>A0A382RVT0_9ZZZZ</name>
<dbReference type="AlphaFoldDB" id="A0A382RVT0"/>
<feature type="domain" description="SIS" evidence="1">
    <location>
        <begin position="1"/>
        <end position="150"/>
    </location>
</feature>
<gene>
    <name evidence="2" type="ORF">METZ01_LOCUS354620</name>
</gene>
<evidence type="ECO:0000313" key="2">
    <source>
        <dbReference type="EMBL" id="SVD01766.1"/>
    </source>
</evidence>
<dbReference type="EMBL" id="UINC01124545">
    <property type="protein sequence ID" value="SVD01766.1"/>
    <property type="molecule type" value="Genomic_DNA"/>
</dbReference>
<dbReference type="PANTHER" id="PTHR30390">
    <property type="entry name" value="SEDOHEPTULOSE 7-PHOSPHATE ISOMERASE / DNAA INITIATOR-ASSOCIATING FACTOR FOR REPLICATION INITIATION"/>
    <property type="match status" value="1"/>
</dbReference>
<protein>
    <recommendedName>
        <fullName evidence="1">SIS domain-containing protein</fullName>
    </recommendedName>
</protein>
<proteinExistence type="predicted"/>
<dbReference type="PROSITE" id="PS51464">
    <property type="entry name" value="SIS"/>
    <property type="match status" value="1"/>
</dbReference>
<feature type="non-terminal residue" evidence="2">
    <location>
        <position position="1"/>
    </location>
</feature>
<organism evidence="2">
    <name type="scientific">marine metagenome</name>
    <dbReference type="NCBI Taxonomy" id="408172"/>
    <lineage>
        <taxon>unclassified sequences</taxon>
        <taxon>metagenomes</taxon>
        <taxon>ecological metagenomes</taxon>
    </lineage>
</organism>
<dbReference type="InterPro" id="IPR046348">
    <property type="entry name" value="SIS_dom_sf"/>
</dbReference>
<sequence length="152" mass="16772">VSNMGKKTLVFGNGGSAAIASHFSVDLTKNAGIRCMNFNEADLITCFSNDYGFERWVEKAVDFYGDKGDLLIVISSSGSSNNMLNGVAAARNRNFKAVVTFSGFMEDNPLRKLGDINLWLDSRAYNFVENIHQVWLLAIVDLIIGSQEYSTE</sequence>
<accession>A0A382RVT0</accession>
<dbReference type="SUPFAM" id="SSF53697">
    <property type="entry name" value="SIS domain"/>
    <property type="match status" value="1"/>
</dbReference>